<name>A0A2U3EMQ3_PURLI</name>
<organism evidence="2 3">
    <name type="scientific">Purpureocillium lilacinum</name>
    <name type="common">Paecilomyces lilacinus</name>
    <dbReference type="NCBI Taxonomy" id="33203"/>
    <lineage>
        <taxon>Eukaryota</taxon>
        <taxon>Fungi</taxon>
        <taxon>Dikarya</taxon>
        <taxon>Ascomycota</taxon>
        <taxon>Pezizomycotina</taxon>
        <taxon>Sordariomycetes</taxon>
        <taxon>Hypocreomycetidae</taxon>
        <taxon>Hypocreales</taxon>
        <taxon>Ophiocordycipitaceae</taxon>
        <taxon>Purpureocillium</taxon>
    </lineage>
</organism>
<dbReference type="Proteomes" id="UP000245956">
    <property type="component" value="Unassembled WGS sequence"/>
</dbReference>
<feature type="compositionally biased region" description="Polar residues" evidence="1">
    <location>
        <begin position="257"/>
        <end position="269"/>
    </location>
</feature>
<evidence type="ECO:0000256" key="1">
    <source>
        <dbReference type="SAM" id="MobiDB-lite"/>
    </source>
</evidence>
<dbReference type="EMBL" id="LCWV01000002">
    <property type="protein sequence ID" value="PWI75796.1"/>
    <property type="molecule type" value="Genomic_DNA"/>
</dbReference>
<comment type="caution">
    <text evidence="2">The sequence shown here is derived from an EMBL/GenBank/DDBJ whole genome shotgun (WGS) entry which is preliminary data.</text>
</comment>
<feature type="region of interest" description="Disordered" evidence="1">
    <location>
        <begin position="409"/>
        <end position="440"/>
    </location>
</feature>
<evidence type="ECO:0000313" key="2">
    <source>
        <dbReference type="EMBL" id="PWI75796.1"/>
    </source>
</evidence>
<reference evidence="2 3" key="1">
    <citation type="journal article" date="2016" name="Front. Microbiol.">
        <title>Genome and transcriptome sequences reveal the specific parasitism of the nematophagous Purpureocillium lilacinum 36-1.</title>
        <authorList>
            <person name="Xie J."/>
            <person name="Li S."/>
            <person name="Mo C."/>
            <person name="Xiao X."/>
            <person name="Peng D."/>
            <person name="Wang G."/>
            <person name="Xiao Y."/>
        </authorList>
    </citation>
    <scope>NUCLEOTIDE SEQUENCE [LARGE SCALE GENOMIC DNA]</scope>
    <source>
        <strain evidence="2 3">36-1</strain>
    </source>
</reference>
<sequence length="483" mass="53065">MKSVRVGLQGSQLQRTLRNELASFARESEGERRESTVRREQLFPAIRTKASAEHGTWNHARCVGRFGLGGPGRLEHAPSAATGHCGYVLAKRKRPCPAAAVTIPPSTVTAFPRPPHFARTWHGIRAKGTAHPSLCRCGMAIWRIGVPEGARSGPLAHDLGPTAGLASAANGGSDVDKNRCGHVSRPAARHYFFFGLRAAAVVPVVAGIAARRCAALHGTKTWLHDIAGHLPERSCSLTWERHLARIVQWLRESAEAQPNSLGNLRTATRPQPGPRSPRKAQPAGVEIRSRAEATQSTCSAALSTLQVERIEMLIQRHQQFALHGGHLHSWPPSSVAQRRQDQAVMPHAQLHETSQNLPYLLGRAATRKGLAARRRAGRQVHVSSPAPRTFVPRRTGVRLIPPDEIRTAGERERRPALWPSRMNEPPSTRQAAPPSRPATYDRYEYNKNEAHAPRLVSGVTIVTWPFIFWRLHIIAFASSSPVD</sequence>
<accession>A0A2U3EMQ3</accession>
<proteinExistence type="predicted"/>
<protein>
    <submittedName>
        <fullName evidence="2">Uncharacterized protein</fullName>
    </submittedName>
</protein>
<feature type="region of interest" description="Disordered" evidence="1">
    <location>
        <begin position="257"/>
        <end position="284"/>
    </location>
</feature>
<gene>
    <name evidence="2" type="ORF">PCL_06454</name>
</gene>
<evidence type="ECO:0000313" key="3">
    <source>
        <dbReference type="Proteomes" id="UP000245956"/>
    </source>
</evidence>
<dbReference type="AlphaFoldDB" id="A0A2U3EMQ3"/>